<feature type="signal peptide" evidence="1">
    <location>
        <begin position="1"/>
        <end position="19"/>
    </location>
</feature>
<keyword evidence="1" id="KW-0732">Signal</keyword>
<evidence type="ECO:0000313" key="2">
    <source>
        <dbReference type="EMBL" id="CAA0084725.1"/>
    </source>
</evidence>
<name>A0A5S9MTJ8_9GAMM</name>
<dbReference type="Gene3D" id="2.40.160.20">
    <property type="match status" value="1"/>
</dbReference>
<evidence type="ECO:0000256" key="1">
    <source>
        <dbReference type="SAM" id="SignalP"/>
    </source>
</evidence>
<dbReference type="AlphaFoldDB" id="A0A5S9MTJ8"/>
<dbReference type="SUPFAM" id="SSF56925">
    <property type="entry name" value="OMPA-like"/>
    <property type="match status" value="1"/>
</dbReference>
<reference evidence="2 3" key="1">
    <citation type="submission" date="2019-11" db="EMBL/GenBank/DDBJ databases">
        <authorList>
            <person name="Holert J."/>
        </authorList>
    </citation>
    <scope>NUCLEOTIDE SEQUENCE [LARGE SCALE GENOMIC DNA]</scope>
    <source>
        <strain evidence="2">BC5_2</strain>
    </source>
</reference>
<dbReference type="EMBL" id="CACSII010000001">
    <property type="protein sequence ID" value="CAA0084725.1"/>
    <property type="molecule type" value="Genomic_DNA"/>
</dbReference>
<organism evidence="2 3">
    <name type="scientific">BD1-7 clade bacterium</name>
    <dbReference type="NCBI Taxonomy" id="2029982"/>
    <lineage>
        <taxon>Bacteria</taxon>
        <taxon>Pseudomonadati</taxon>
        <taxon>Pseudomonadota</taxon>
        <taxon>Gammaproteobacteria</taxon>
        <taxon>Cellvibrionales</taxon>
        <taxon>Spongiibacteraceae</taxon>
        <taxon>BD1-7 clade</taxon>
    </lineage>
</organism>
<dbReference type="Proteomes" id="UP000434580">
    <property type="component" value="Unassembled WGS sequence"/>
</dbReference>
<feature type="chain" id="PRO_5030137891" description="Outer membrane protein beta-barrel domain-containing protein" evidence="1">
    <location>
        <begin position="20"/>
        <end position="191"/>
    </location>
</feature>
<evidence type="ECO:0008006" key="4">
    <source>
        <dbReference type="Google" id="ProtNLM"/>
    </source>
</evidence>
<protein>
    <recommendedName>
        <fullName evidence="4">Outer membrane protein beta-barrel domain-containing protein</fullName>
    </recommendedName>
</protein>
<evidence type="ECO:0000313" key="3">
    <source>
        <dbReference type="Proteomes" id="UP000434580"/>
    </source>
</evidence>
<dbReference type="OrthoDB" id="9864343at2"/>
<dbReference type="InterPro" id="IPR011250">
    <property type="entry name" value="OMP/PagP_B-barrel"/>
</dbReference>
<sequence>MKKLLIASLLLGSCSIACADGDFFATAKPSVFSYNYVEGGFTTTENRGNGFNLKASHDVADNWAVSGGVVYSSENDVKYSDWRIGTEYHQQIVPKDVPGLDLVVRAQIQTLYTALNNRSDTDIGVRLGGGVRYQVAPQAEVYGNADLQTAGDTNIGISGGARYTFVDGLMAFGEVEFADGNAFSLGLRYQF</sequence>
<accession>A0A5S9MTJ8</accession>
<proteinExistence type="predicted"/>
<gene>
    <name evidence="2" type="ORF">DPBNPPHM_00768</name>
</gene>